<dbReference type="EMBL" id="CM056816">
    <property type="protein sequence ID" value="KAJ8634110.1"/>
    <property type="molecule type" value="Genomic_DNA"/>
</dbReference>
<organism evidence="1 2">
    <name type="scientific">Persea americana</name>
    <name type="common">Avocado</name>
    <dbReference type="NCBI Taxonomy" id="3435"/>
    <lineage>
        <taxon>Eukaryota</taxon>
        <taxon>Viridiplantae</taxon>
        <taxon>Streptophyta</taxon>
        <taxon>Embryophyta</taxon>
        <taxon>Tracheophyta</taxon>
        <taxon>Spermatophyta</taxon>
        <taxon>Magnoliopsida</taxon>
        <taxon>Magnoliidae</taxon>
        <taxon>Laurales</taxon>
        <taxon>Lauraceae</taxon>
        <taxon>Persea</taxon>
    </lineage>
</organism>
<protein>
    <submittedName>
        <fullName evidence="1">Uncharacterized protein</fullName>
    </submittedName>
</protein>
<sequence>MRHQIEELERISGVQSGALTVDGLPVDSYVTRYVWDEATYPTMSPLREIVDGIQVQVAKIEDDLKAAVLAPSVKSEKKVCSILEGLCSSMNW</sequence>
<dbReference type="Proteomes" id="UP001234297">
    <property type="component" value="Chromosome 8"/>
</dbReference>
<name>A0ACC2LKX3_PERAE</name>
<reference evidence="1 2" key="1">
    <citation type="journal article" date="2022" name="Hortic Res">
        <title>A haplotype resolved chromosomal level avocado genome allows analysis of novel avocado genes.</title>
        <authorList>
            <person name="Nath O."/>
            <person name="Fletcher S.J."/>
            <person name="Hayward A."/>
            <person name="Shaw L.M."/>
            <person name="Masouleh A.K."/>
            <person name="Furtado A."/>
            <person name="Henry R.J."/>
            <person name="Mitter N."/>
        </authorList>
    </citation>
    <scope>NUCLEOTIDE SEQUENCE [LARGE SCALE GENOMIC DNA]</scope>
    <source>
        <strain evidence="2">cv. Hass</strain>
    </source>
</reference>
<proteinExistence type="predicted"/>
<gene>
    <name evidence="1" type="ORF">MRB53_027446</name>
</gene>
<evidence type="ECO:0000313" key="1">
    <source>
        <dbReference type="EMBL" id="KAJ8634110.1"/>
    </source>
</evidence>
<accession>A0ACC2LKX3</accession>
<evidence type="ECO:0000313" key="2">
    <source>
        <dbReference type="Proteomes" id="UP001234297"/>
    </source>
</evidence>
<comment type="caution">
    <text evidence="1">The sequence shown here is derived from an EMBL/GenBank/DDBJ whole genome shotgun (WGS) entry which is preliminary data.</text>
</comment>
<keyword evidence="2" id="KW-1185">Reference proteome</keyword>